<gene>
    <name evidence="2" type="ORF">Tco_1121998</name>
</gene>
<dbReference type="EMBL" id="BQNB010021359">
    <property type="protein sequence ID" value="GJU05568.1"/>
    <property type="molecule type" value="Genomic_DNA"/>
</dbReference>
<reference evidence="2" key="2">
    <citation type="submission" date="2022-01" db="EMBL/GenBank/DDBJ databases">
        <authorList>
            <person name="Yamashiro T."/>
            <person name="Shiraishi A."/>
            <person name="Satake H."/>
            <person name="Nakayama K."/>
        </authorList>
    </citation>
    <scope>NUCLEOTIDE SEQUENCE</scope>
</reference>
<feature type="region of interest" description="Disordered" evidence="1">
    <location>
        <begin position="82"/>
        <end position="112"/>
    </location>
</feature>
<evidence type="ECO:0000256" key="1">
    <source>
        <dbReference type="SAM" id="MobiDB-lite"/>
    </source>
</evidence>
<proteinExistence type="predicted"/>
<dbReference type="Proteomes" id="UP001151760">
    <property type="component" value="Unassembled WGS sequence"/>
</dbReference>
<reference evidence="2" key="1">
    <citation type="journal article" date="2022" name="Int. J. Mol. Sci.">
        <title>Draft Genome of Tanacetum Coccineum: Genomic Comparison of Closely Related Tanacetum-Family Plants.</title>
        <authorList>
            <person name="Yamashiro T."/>
            <person name="Shiraishi A."/>
            <person name="Nakayama K."/>
            <person name="Satake H."/>
        </authorList>
    </citation>
    <scope>NUCLEOTIDE SEQUENCE</scope>
</reference>
<accession>A0ABQ5J289</accession>
<organism evidence="2 3">
    <name type="scientific">Tanacetum coccineum</name>
    <dbReference type="NCBI Taxonomy" id="301880"/>
    <lineage>
        <taxon>Eukaryota</taxon>
        <taxon>Viridiplantae</taxon>
        <taxon>Streptophyta</taxon>
        <taxon>Embryophyta</taxon>
        <taxon>Tracheophyta</taxon>
        <taxon>Spermatophyta</taxon>
        <taxon>Magnoliopsida</taxon>
        <taxon>eudicotyledons</taxon>
        <taxon>Gunneridae</taxon>
        <taxon>Pentapetalae</taxon>
        <taxon>asterids</taxon>
        <taxon>campanulids</taxon>
        <taxon>Asterales</taxon>
        <taxon>Asteraceae</taxon>
        <taxon>Asteroideae</taxon>
        <taxon>Anthemideae</taxon>
        <taxon>Anthemidinae</taxon>
        <taxon>Tanacetum</taxon>
    </lineage>
</organism>
<protein>
    <submittedName>
        <fullName evidence="2">Uncharacterized protein</fullName>
    </submittedName>
</protein>
<sequence>MEPDFSNMTLNEYLMYQGRNKDLERSCTSWKSVAPVRNRILVYPDSDEEDEEYYKEDSSLDEILDDLFKIGAENIRKMEHEVPNRYGDITDYEDSDQEDGSHSKEMESEVTSTRIHVPVQVDAHGMVLGLYLDTGKHFKSRLVGYHADDDDVL</sequence>
<evidence type="ECO:0000313" key="3">
    <source>
        <dbReference type="Proteomes" id="UP001151760"/>
    </source>
</evidence>
<keyword evidence="3" id="KW-1185">Reference proteome</keyword>
<evidence type="ECO:0000313" key="2">
    <source>
        <dbReference type="EMBL" id="GJU05568.1"/>
    </source>
</evidence>
<name>A0ABQ5J289_9ASTR</name>
<comment type="caution">
    <text evidence="2">The sequence shown here is derived from an EMBL/GenBank/DDBJ whole genome shotgun (WGS) entry which is preliminary data.</text>
</comment>